<dbReference type="EMBL" id="JAACJL010000015">
    <property type="protein sequence ID" value="KAF4621135.1"/>
    <property type="molecule type" value="Genomic_DNA"/>
</dbReference>
<proteinExistence type="predicted"/>
<protein>
    <submittedName>
        <fullName evidence="2">Uncharacterized protein</fullName>
    </submittedName>
</protein>
<feature type="compositionally biased region" description="Low complexity" evidence="1">
    <location>
        <begin position="594"/>
        <end position="607"/>
    </location>
</feature>
<gene>
    <name evidence="2" type="ORF">D9613_001157</name>
</gene>
<accession>A0A8H4VUT7</accession>
<dbReference type="Proteomes" id="UP000521872">
    <property type="component" value="Unassembled WGS sequence"/>
</dbReference>
<sequence>MPLIASATDTPTTTTMVHNDGLKGKRTKCWAHLPQEIISLIATHYIYIMAEQSYCPQTWENSRLWYSRMAYTCVRDAFSVDRHILEVCPEWREKMVEHPFWTHAAHVIDPNDLLAKDMILYPKVSQNASSNAHPPAPIVLSPYQHLRNVLARCCIICRVNYPLTNMGVATAQRSIFNPLLGYIAVCTEHKKQHSQHCGVCLREVPPLMNPRAATQEEYDNARMIGIRENRDERTWPSIAFTCRRCRMEHLWKSVRAYPRDAEAIGGPSFQTPDWEVRDVIERFIEGGLGTIAGVVMVARDKLWLRTHTKYLSLGQHAMAASAVASVGSEASAPAPQEMRLTGAGSQQVREWALQDWARQRVMEGHWVGPLDVWMNRQVVGQPAAVPAVHPLKRLASDDAATTNTIITPSSIPSDTTTTTTTTTTTVPKEVHPPVALVTADLPPSQALCKLAENAFRAQLREILLPPMRNLMRKVVWECRREVETKPEYLEPSEVCRRMSMEDVVRRLREEEGVWYDGFDWASEEAAVRGGSMEEVNCAEGEVEVEGAEAIESSESSSSTGSTTSTTSPVLSTSTLQTTPEPSPVEVEGDEKGVSANASSSTSSSTSAPADESKQGEKDLGTGTGTAQKEKEAPRVLSRVPYVPTGARHVPDDTRGVVMKIWREACDPVYKCTCRFCQRERNPRKEKQQQQQSSVAAAAAAAAGGQVSAFPVIQLDERGGAGALTMDMDAYGDLDLDDMDMEMGLLDGEGEVDYDDDDEEDEDEEEEEEEEEEYEREGDVEGEEYLDFEVVAGGGGDPGGFEYRDVNGFGVERYLNLRPIQPALPPPTTTATTTNTTKTRLSLPSLPALRLPALPTVTTHSVAVPHPSHHLAHPPPVLTLAPGARLTLSSAFVPVPPSAPSKKRSAEALHAEDEVVVVRPSMKRSAEALVDDNVRAGASSPEERQEREGGGRGGTPPKRMRMDDECVVVAVTPVKAGKPAQEKEKPKQTEKEKGKPEQKDNEQQQQRSSPPSGKKRGSEELLDEGDEGVDESPSVKKARVGELGTKSKYFGGELLPPPPMLTMGIGSLRKEKEGAVEREREKVQAVVGVVAGVVDE</sequence>
<feature type="region of interest" description="Disordered" evidence="1">
    <location>
        <begin position="545"/>
        <end position="637"/>
    </location>
</feature>
<feature type="compositionally biased region" description="Acidic residues" evidence="1">
    <location>
        <begin position="1019"/>
        <end position="1029"/>
    </location>
</feature>
<keyword evidence="3" id="KW-1185">Reference proteome</keyword>
<feature type="compositionally biased region" description="Basic and acidic residues" evidence="1">
    <location>
        <begin position="610"/>
        <end position="619"/>
    </location>
</feature>
<feature type="region of interest" description="Disordered" evidence="1">
    <location>
        <begin position="405"/>
        <end position="426"/>
    </location>
</feature>
<name>A0A8H4VUT7_9AGAR</name>
<feature type="compositionally biased region" description="Low complexity" evidence="1">
    <location>
        <begin position="549"/>
        <end position="574"/>
    </location>
</feature>
<evidence type="ECO:0000313" key="3">
    <source>
        <dbReference type="Proteomes" id="UP000521872"/>
    </source>
</evidence>
<comment type="caution">
    <text evidence="2">The sequence shown here is derived from an EMBL/GenBank/DDBJ whole genome shotgun (WGS) entry which is preliminary data.</text>
</comment>
<evidence type="ECO:0000256" key="1">
    <source>
        <dbReference type="SAM" id="MobiDB-lite"/>
    </source>
</evidence>
<dbReference type="AlphaFoldDB" id="A0A8H4VUT7"/>
<feature type="region of interest" description="Disordered" evidence="1">
    <location>
        <begin position="927"/>
        <end position="1059"/>
    </location>
</feature>
<feature type="compositionally biased region" description="Basic and acidic residues" evidence="1">
    <location>
        <begin position="940"/>
        <end position="949"/>
    </location>
</feature>
<feature type="compositionally biased region" description="Basic and acidic residues" evidence="1">
    <location>
        <begin position="979"/>
        <end position="1001"/>
    </location>
</feature>
<feature type="region of interest" description="Disordered" evidence="1">
    <location>
        <begin position="747"/>
        <end position="779"/>
    </location>
</feature>
<organism evidence="2 3">
    <name type="scientific">Agrocybe pediades</name>
    <dbReference type="NCBI Taxonomy" id="84607"/>
    <lineage>
        <taxon>Eukaryota</taxon>
        <taxon>Fungi</taxon>
        <taxon>Dikarya</taxon>
        <taxon>Basidiomycota</taxon>
        <taxon>Agaricomycotina</taxon>
        <taxon>Agaricomycetes</taxon>
        <taxon>Agaricomycetidae</taxon>
        <taxon>Agaricales</taxon>
        <taxon>Agaricineae</taxon>
        <taxon>Strophariaceae</taxon>
        <taxon>Agrocybe</taxon>
    </lineage>
</organism>
<reference evidence="2 3" key="1">
    <citation type="submission" date="2019-12" db="EMBL/GenBank/DDBJ databases">
        <authorList>
            <person name="Floudas D."/>
            <person name="Bentzer J."/>
            <person name="Ahren D."/>
            <person name="Johansson T."/>
            <person name="Persson P."/>
            <person name="Tunlid A."/>
        </authorList>
    </citation>
    <scope>NUCLEOTIDE SEQUENCE [LARGE SCALE GENOMIC DNA]</scope>
    <source>
        <strain evidence="2 3">CBS 102.39</strain>
    </source>
</reference>
<evidence type="ECO:0000313" key="2">
    <source>
        <dbReference type="EMBL" id="KAF4621135.1"/>
    </source>
</evidence>